<keyword evidence="14" id="KW-1185">Reference proteome</keyword>
<comment type="similarity">
    <text evidence="4 11">Belongs to the MoeA family.</text>
</comment>
<accession>A0A518HH82</accession>
<dbReference type="PANTHER" id="PTHR10192">
    <property type="entry name" value="MOLYBDOPTERIN BIOSYNTHESIS PROTEIN"/>
    <property type="match status" value="1"/>
</dbReference>
<organism evidence="13 14">
    <name type="scientific">Stieleria neptunia</name>
    <dbReference type="NCBI Taxonomy" id="2527979"/>
    <lineage>
        <taxon>Bacteria</taxon>
        <taxon>Pseudomonadati</taxon>
        <taxon>Planctomycetota</taxon>
        <taxon>Planctomycetia</taxon>
        <taxon>Pirellulales</taxon>
        <taxon>Pirellulaceae</taxon>
        <taxon>Stieleria</taxon>
    </lineage>
</organism>
<evidence type="ECO:0000256" key="8">
    <source>
        <dbReference type="ARBA" id="ARBA00022842"/>
    </source>
</evidence>
<dbReference type="EC" id="2.10.1.1" evidence="11"/>
<dbReference type="InterPro" id="IPR001453">
    <property type="entry name" value="MoaB/Mog_dom"/>
</dbReference>
<keyword evidence="9 11" id="KW-0501">Molybdenum cofactor biosynthesis</keyword>
<dbReference type="InterPro" id="IPR038987">
    <property type="entry name" value="MoeA-like"/>
</dbReference>
<dbReference type="EMBL" id="CP037423">
    <property type="protein sequence ID" value="QDV40203.1"/>
    <property type="molecule type" value="Genomic_DNA"/>
</dbReference>
<keyword evidence="8 11" id="KW-0460">Magnesium</keyword>
<proteinExistence type="inferred from homology"/>
<evidence type="ECO:0000256" key="4">
    <source>
        <dbReference type="ARBA" id="ARBA00010763"/>
    </source>
</evidence>
<comment type="pathway">
    <text evidence="3 11">Cofactor biosynthesis; molybdopterin biosynthesis.</text>
</comment>
<dbReference type="Gene3D" id="2.170.190.11">
    <property type="entry name" value="Molybdopterin biosynthesis moea protein, domain 3"/>
    <property type="match status" value="1"/>
</dbReference>
<dbReference type="Gene3D" id="3.40.980.10">
    <property type="entry name" value="MoaB/Mog-like domain"/>
    <property type="match status" value="1"/>
</dbReference>
<dbReference type="SUPFAM" id="SSF53218">
    <property type="entry name" value="Molybdenum cofactor biosynthesis proteins"/>
    <property type="match status" value="1"/>
</dbReference>
<feature type="domain" description="MoaB/Mog" evidence="12">
    <location>
        <begin position="182"/>
        <end position="323"/>
    </location>
</feature>
<name>A0A518HH82_9BACT</name>
<dbReference type="KEGG" id="snep:Enr13x_00090"/>
<dbReference type="GO" id="GO:0006777">
    <property type="term" value="P:Mo-molybdopterin cofactor biosynthetic process"/>
    <property type="evidence" value="ECO:0007669"/>
    <property type="project" value="UniProtKB-UniRule"/>
</dbReference>
<keyword evidence="6 11" id="KW-0808">Transferase</keyword>
<dbReference type="GO" id="GO:0046872">
    <property type="term" value="F:metal ion binding"/>
    <property type="evidence" value="ECO:0007669"/>
    <property type="project" value="UniProtKB-UniRule"/>
</dbReference>
<dbReference type="CDD" id="cd00887">
    <property type="entry name" value="MoeA"/>
    <property type="match status" value="1"/>
</dbReference>
<sequence>MKQPFPFTDPDTAIAALAERLSVVRDTEHATDHVGRILAEPLVADRDSPAADVSAMDGYAIRMSDLQSDADVPVSGISQAGAAPPAMVDGQVVRIFTGAIIPDGCEAVVKREDTEELDASIRFLPAPIDATVPGSHIRRRGENAPIGSSVLDVGTEITPAVVAALANFGCTAPECYRRVKVAVLTTGDEVVDPATRQLEPWQLRNSNRSAVQAMLHQHALATVDTAEHVKDDRDSLQASLAAAIAVCDVVVMTGGVSMGDYDYVPETIEQLGAEIVFHGLPIRPGKPILGAATQDGKLIVGLPGNPVSATINCHRFVLPLLRRIAGKQTWADKPALVTLDQPPQKAIPLHAMLLARTTATGAAELVPAKGSGDLVALGRSDGYVAVPPMTTTTGPWPMFGW</sequence>
<dbReference type="RefSeq" id="WP_197455668.1">
    <property type="nucleotide sequence ID" value="NZ_CP037423.1"/>
</dbReference>
<dbReference type="Gene3D" id="3.90.105.10">
    <property type="entry name" value="Molybdopterin biosynthesis moea protein, domain 2"/>
    <property type="match status" value="1"/>
</dbReference>
<dbReference type="UniPathway" id="UPA00344"/>
<evidence type="ECO:0000259" key="12">
    <source>
        <dbReference type="SMART" id="SM00852"/>
    </source>
</evidence>
<dbReference type="InterPro" id="IPR036425">
    <property type="entry name" value="MoaB/Mog-like_dom_sf"/>
</dbReference>
<dbReference type="Gene3D" id="2.40.340.10">
    <property type="entry name" value="MoeA, C-terminal, domain IV"/>
    <property type="match status" value="1"/>
</dbReference>
<evidence type="ECO:0000256" key="6">
    <source>
        <dbReference type="ARBA" id="ARBA00022679"/>
    </source>
</evidence>
<evidence type="ECO:0000256" key="9">
    <source>
        <dbReference type="ARBA" id="ARBA00023150"/>
    </source>
</evidence>
<dbReference type="Pfam" id="PF03453">
    <property type="entry name" value="MoeA_N"/>
    <property type="match status" value="1"/>
</dbReference>
<gene>
    <name evidence="13" type="primary">moeA</name>
    <name evidence="13" type="ORF">Enr13x_00090</name>
</gene>
<dbReference type="Pfam" id="PF00994">
    <property type="entry name" value="MoCF_biosynth"/>
    <property type="match status" value="1"/>
</dbReference>
<dbReference type="InterPro" id="IPR036135">
    <property type="entry name" value="MoeA_linker/N_sf"/>
</dbReference>
<dbReference type="GO" id="GO:0061599">
    <property type="term" value="F:molybdopterin molybdotransferase activity"/>
    <property type="evidence" value="ECO:0007669"/>
    <property type="project" value="UniProtKB-UniRule"/>
</dbReference>
<evidence type="ECO:0000256" key="10">
    <source>
        <dbReference type="ARBA" id="ARBA00047317"/>
    </source>
</evidence>
<reference evidence="13 14" key="1">
    <citation type="submission" date="2019-03" db="EMBL/GenBank/DDBJ databases">
        <title>Deep-cultivation of Planctomycetes and their phenomic and genomic characterization uncovers novel biology.</title>
        <authorList>
            <person name="Wiegand S."/>
            <person name="Jogler M."/>
            <person name="Boedeker C."/>
            <person name="Pinto D."/>
            <person name="Vollmers J."/>
            <person name="Rivas-Marin E."/>
            <person name="Kohn T."/>
            <person name="Peeters S.H."/>
            <person name="Heuer A."/>
            <person name="Rast P."/>
            <person name="Oberbeckmann S."/>
            <person name="Bunk B."/>
            <person name="Jeske O."/>
            <person name="Meyerdierks A."/>
            <person name="Storesund J.E."/>
            <person name="Kallscheuer N."/>
            <person name="Luecker S."/>
            <person name="Lage O.M."/>
            <person name="Pohl T."/>
            <person name="Merkel B.J."/>
            <person name="Hornburger P."/>
            <person name="Mueller R.-W."/>
            <person name="Bruemmer F."/>
            <person name="Labrenz M."/>
            <person name="Spormann A.M."/>
            <person name="Op den Camp H."/>
            <person name="Overmann J."/>
            <person name="Amann R."/>
            <person name="Jetten M.S.M."/>
            <person name="Mascher T."/>
            <person name="Medema M.H."/>
            <person name="Devos D.P."/>
            <person name="Kaster A.-K."/>
            <person name="Ovreas L."/>
            <person name="Rohde M."/>
            <person name="Galperin M.Y."/>
            <person name="Jogler C."/>
        </authorList>
    </citation>
    <scope>NUCLEOTIDE SEQUENCE [LARGE SCALE GENOMIC DNA]</scope>
    <source>
        <strain evidence="13 14">Enr13</strain>
    </source>
</reference>
<evidence type="ECO:0000256" key="11">
    <source>
        <dbReference type="RuleBase" id="RU365090"/>
    </source>
</evidence>
<evidence type="ECO:0000256" key="5">
    <source>
        <dbReference type="ARBA" id="ARBA00022505"/>
    </source>
</evidence>
<keyword evidence="5 11" id="KW-0500">Molybdenum</keyword>
<dbReference type="InterPro" id="IPR036688">
    <property type="entry name" value="MoeA_C_domain_IV_sf"/>
</dbReference>
<dbReference type="InterPro" id="IPR005110">
    <property type="entry name" value="MoeA_linker/N"/>
</dbReference>
<evidence type="ECO:0000256" key="2">
    <source>
        <dbReference type="ARBA" id="ARBA00002901"/>
    </source>
</evidence>
<dbReference type="AlphaFoldDB" id="A0A518HH82"/>
<dbReference type="FunFam" id="3.40.980.10:FF:000004">
    <property type="entry name" value="Molybdopterin molybdenumtransferase"/>
    <property type="match status" value="1"/>
</dbReference>
<dbReference type="GO" id="GO:0005829">
    <property type="term" value="C:cytosol"/>
    <property type="evidence" value="ECO:0007669"/>
    <property type="project" value="TreeGrafter"/>
</dbReference>
<evidence type="ECO:0000256" key="7">
    <source>
        <dbReference type="ARBA" id="ARBA00022723"/>
    </source>
</evidence>
<evidence type="ECO:0000256" key="1">
    <source>
        <dbReference type="ARBA" id="ARBA00001946"/>
    </source>
</evidence>
<dbReference type="SMART" id="SM00852">
    <property type="entry name" value="MoCF_biosynth"/>
    <property type="match status" value="1"/>
</dbReference>
<comment type="catalytic activity">
    <reaction evidence="10">
        <text>adenylyl-molybdopterin + molybdate = Mo-molybdopterin + AMP + H(+)</text>
        <dbReference type="Rhea" id="RHEA:35047"/>
        <dbReference type="ChEBI" id="CHEBI:15378"/>
        <dbReference type="ChEBI" id="CHEBI:36264"/>
        <dbReference type="ChEBI" id="CHEBI:62727"/>
        <dbReference type="ChEBI" id="CHEBI:71302"/>
        <dbReference type="ChEBI" id="CHEBI:456215"/>
        <dbReference type="EC" id="2.10.1.1"/>
    </reaction>
</comment>
<comment type="cofactor">
    <cofactor evidence="1 11">
        <name>Mg(2+)</name>
        <dbReference type="ChEBI" id="CHEBI:18420"/>
    </cofactor>
</comment>
<comment type="function">
    <text evidence="2 11">Catalyzes the insertion of molybdate into adenylated molybdopterin with the concomitant release of AMP.</text>
</comment>
<dbReference type="NCBIfam" id="TIGR00177">
    <property type="entry name" value="molyb_syn"/>
    <property type="match status" value="1"/>
</dbReference>
<keyword evidence="7 11" id="KW-0479">Metal-binding</keyword>
<evidence type="ECO:0000313" key="14">
    <source>
        <dbReference type="Proteomes" id="UP000319004"/>
    </source>
</evidence>
<dbReference type="PANTHER" id="PTHR10192:SF5">
    <property type="entry name" value="GEPHYRIN"/>
    <property type="match status" value="1"/>
</dbReference>
<dbReference type="SUPFAM" id="SSF63882">
    <property type="entry name" value="MoeA N-terminal region -like"/>
    <property type="match status" value="1"/>
</dbReference>
<evidence type="ECO:0000256" key="3">
    <source>
        <dbReference type="ARBA" id="ARBA00005046"/>
    </source>
</evidence>
<dbReference type="Proteomes" id="UP000319004">
    <property type="component" value="Chromosome"/>
</dbReference>
<protein>
    <recommendedName>
        <fullName evidence="11">Molybdopterin molybdenumtransferase</fullName>
        <ecNumber evidence="11">2.10.1.1</ecNumber>
    </recommendedName>
</protein>
<evidence type="ECO:0000313" key="13">
    <source>
        <dbReference type="EMBL" id="QDV40203.1"/>
    </source>
</evidence>